<organism evidence="1">
    <name type="scientific">Arundo donax</name>
    <name type="common">Giant reed</name>
    <name type="synonym">Donax arundinaceus</name>
    <dbReference type="NCBI Taxonomy" id="35708"/>
    <lineage>
        <taxon>Eukaryota</taxon>
        <taxon>Viridiplantae</taxon>
        <taxon>Streptophyta</taxon>
        <taxon>Embryophyta</taxon>
        <taxon>Tracheophyta</taxon>
        <taxon>Spermatophyta</taxon>
        <taxon>Magnoliopsida</taxon>
        <taxon>Liliopsida</taxon>
        <taxon>Poales</taxon>
        <taxon>Poaceae</taxon>
        <taxon>PACMAD clade</taxon>
        <taxon>Arundinoideae</taxon>
        <taxon>Arundineae</taxon>
        <taxon>Arundo</taxon>
    </lineage>
</organism>
<name>A0A0A8ZER9_ARUDO</name>
<protein>
    <submittedName>
        <fullName evidence="1">Uncharacterized protein</fullName>
    </submittedName>
</protein>
<proteinExistence type="predicted"/>
<reference evidence="1" key="1">
    <citation type="submission" date="2014-09" db="EMBL/GenBank/DDBJ databases">
        <authorList>
            <person name="Magalhaes I.L.F."/>
            <person name="Oliveira U."/>
            <person name="Santos F.R."/>
            <person name="Vidigal T.H.D.A."/>
            <person name="Brescovit A.D."/>
            <person name="Santos A.J."/>
        </authorList>
    </citation>
    <scope>NUCLEOTIDE SEQUENCE</scope>
    <source>
        <tissue evidence="1">Shoot tissue taken approximately 20 cm above the soil surface</tissue>
    </source>
</reference>
<sequence>MIMNTKHKHVCMTHLFYEKHWQDHDLYWKIVSLFIHTNRYHSANFLKLRDHVTDRSI</sequence>
<dbReference type="AlphaFoldDB" id="A0A0A8ZER9"/>
<accession>A0A0A8ZER9</accession>
<evidence type="ECO:0000313" key="1">
    <source>
        <dbReference type="EMBL" id="JAD33377.1"/>
    </source>
</evidence>
<reference evidence="1" key="2">
    <citation type="journal article" date="2015" name="Data Brief">
        <title>Shoot transcriptome of the giant reed, Arundo donax.</title>
        <authorList>
            <person name="Barrero R.A."/>
            <person name="Guerrero F.D."/>
            <person name="Moolhuijzen P."/>
            <person name="Goolsby J.A."/>
            <person name="Tidwell J."/>
            <person name="Bellgard S.E."/>
            <person name="Bellgard M.I."/>
        </authorList>
    </citation>
    <scope>NUCLEOTIDE SEQUENCE</scope>
    <source>
        <tissue evidence="1">Shoot tissue taken approximately 20 cm above the soil surface</tissue>
    </source>
</reference>
<dbReference type="EMBL" id="GBRH01264518">
    <property type="protein sequence ID" value="JAD33377.1"/>
    <property type="molecule type" value="Transcribed_RNA"/>
</dbReference>